<evidence type="ECO:0000313" key="1">
    <source>
        <dbReference type="EMBL" id="MFC4246287.1"/>
    </source>
</evidence>
<protein>
    <submittedName>
        <fullName evidence="1">Uncharacterized protein</fullName>
    </submittedName>
</protein>
<dbReference type="EMBL" id="JBHSDJ010000013">
    <property type="protein sequence ID" value="MFC4246287.1"/>
    <property type="molecule type" value="Genomic_DNA"/>
</dbReference>
<comment type="caution">
    <text evidence="1">The sequence shown here is derived from an EMBL/GenBank/DDBJ whole genome shotgun (WGS) entry which is preliminary data.</text>
</comment>
<proteinExistence type="predicted"/>
<dbReference type="RefSeq" id="WP_246967555.1">
    <property type="nucleotide sequence ID" value="NZ_CP095397.1"/>
</dbReference>
<sequence length="128" mass="14148">MSSSSLSADERTELTSAARTVVGDELRSITYFSEDEVEQLYLRGDLEADADLVGFADTERLGFRSQMAYRNTELGSYQFTIRVFEAGYLTRVIGGDHGTFVTTDAMARDRFEELAAALQGVLEEVDGP</sequence>
<reference evidence="1 2" key="1">
    <citation type="journal article" date="2014" name="Int. J. Syst. Evol. Microbiol.">
        <title>Complete genome sequence of Corynebacterium casei LMG S-19264T (=DSM 44701T), isolated from a smear-ripened cheese.</title>
        <authorList>
            <consortium name="US DOE Joint Genome Institute (JGI-PGF)"/>
            <person name="Walter F."/>
            <person name="Albersmeier A."/>
            <person name="Kalinowski J."/>
            <person name="Ruckert C."/>
        </authorList>
    </citation>
    <scope>NUCLEOTIDE SEQUENCE [LARGE SCALE GENOMIC DNA]</scope>
    <source>
        <strain evidence="1 2">IBRC-M 10912</strain>
    </source>
</reference>
<gene>
    <name evidence="1" type="ORF">ACFOZ7_04665</name>
</gene>
<dbReference type="InterPro" id="IPR055944">
    <property type="entry name" value="DUF7522"/>
</dbReference>
<dbReference type="Proteomes" id="UP001595821">
    <property type="component" value="Unassembled WGS sequence"/>
</dbReference>
<evidence type="ECO:0000313" key="2">
    <source>
        <dbReference type="Proteomes" id="UP001595821"/>
    </source>
</evidence>
<accession>A0ABD5NVZ6</accession>
<name>A0ABD5NVZ6_9EURY</name>
<dbReference type="AlphaFoldDB" id="A0ABD5NVZ6"/>
<organism evidence="1 2">
    <name type="scientific">Natribaculum luteum</name>
    <dbReference type="NCBI Taxonomy" id="1586232"/>
    <lineage>
        <taxon>Archaea</taxon>
        <taxon>Methanobacteriati</taxon>
        <taxon>Methanobacteriota</taxon>
        <taxon>Stenosarchaea group</taxon>
        <taxon>Halobacteria</taxon>
        <taxon>Halobacteriales</taxon>
        <taxon>Natrialbaceae</taxon>
        <taxon>Natribaculum</taxon>
    </lineage>
</organism>
<dbReference type="GeneID" id="71854937"/>
<dbReference type="Pfam" id="PF24366">
    <property type="entry name" value="DUF7522"/>
    <property type="match status" value="1"/>
</dbReference>